<evidence type="ECO:0000256" key="5">
    <source>
        <dbReference type="ARBA" id="ARBA00023136"/>
    </source>
</evidence>
<feature type="transmembrane region" description="Helical" evidence="6">
    <location>
        <begin position="34"/>
        <end position="53"/>
    </location>
</feature>
<feature type="transmembrane region" description="Helical" evidence="6">
    <location>
        <begin position="131"/>
        <end position="155"/>
    </location>
</feature>
<evidence type="ECO:0000256" key="3">
    <source>
        <dbReference type="ARBA" id="ARBA00022692"/>
    </source>
</evidence>
<organism evidence="7 8">
    <name type="scientific">Halospeciosus flavus</name>
    <dbReference type="NCBI Taxonomy" id="3032283"/>
    <lineage>
        <taxon>Archaea</taxon>
        <taxon>Methanobacteriati</taxon>
        <taxon>Methanobacteriota</taxon>
        <taxon>Stenosarchaea group</taxon>
        <taxon>Halobacteria</taxon>
        <taxon>Halobacteriales</taxon>
        <taxon>Halobacteriaceae</taxon>
        <taxon>Halospeciosus</taxon>
    </lineage>
</organism>
<evidence type="ECO:0000313" key="7">
    <source>
        <dbReference type="EMBL" id="MFC7201633.1"/>
    </source>
</evidence>
<keyword evidence="5 6" id="KW-0472">Membrane</keyword>
<dbReference type="InterPro" id="IPR017039">
    <property type="entry name" value="Virul_fac_BrkB"/>
</dbReference>
<gene>
    <name evidence="7" type="ORF">ACFQJ9_19845</name>
</gene>
<dbReference type="AlphaFoldDB" id="A0ABD5Z8V9"/>
<dbReference type="PANTHER" id="PTHR30213:SF0">
    <property type="entry name" value="UPF0761 MEMBRANE PROTEIN YIHY"/>
    <property type="match status" value="1"/>
</dbReference>
<accession>A0ABD5Z8V9</accession>
<dbReference type="PANTHER" id="PTHR30213">
    <property type="entry name" value="INNER MEMBRANE PROTEIN YHJD"/>
    <property type="match status" value="1"/>
</dbReference>
<feature type="transmembrane region" description="Helical" evidence="6">
    <location>
        <begin position="197"/>
        <end position="218"/>
    </location>
</feature>
<dbReference type="RefSeq" id="WP_279528373.1">
    <property type="nucleotide sequence ID" value="NZ_CP122312.1"/>
</dbReference>
<keyword evidence="2" id="KW-1003">Cell membrane</keyword>
<keyword evidence="4 6" id="KW-1133">Transmembrane helix</keyword>
<feature type="transmembrane region" description="Helical" evidence="6">
    <location>
        <begin position="162"/>
        <end position="185"/>
    </location>
</feature>
<dbReference type="GO" id="GO:0005886">
    <property type="term" value="C:plasma membrane"/>
    <property type="evidence" value="ECO:0007669"/>
    <property type="project" value="UniProtKB-SubCell"/>
</dbReference>
<evidence type="ECO:0000256" key="1">
    <source>
        <dbReference type="ARBA" id="ARBA00004651"/>
    </source>
</evidence>
<dbReference type="PIRSF" id="PIRSF035875">
    <property type="entry name" value="RNase_BN"/>
    <property type="match status" value="1"/>
</dbReference>
<dbReference type="Proteomes" id="UP001596447">
    <property type="component" value="Unassembled WGS sequence"/>
</dbReference>
<feature type="transmembrane region" description="Helical" evidence="6">
    <location>
        <begin position="225"/>
        <end position="258"/>
    </location>
</feature>
<protein>
    <submittedName>
        <fullName evidence="7">YihY/virulence factor BrkB family protein</fullName>
    </submittedName>
</protein>
<name>A0ABD5Z8V9_9EURY</name>
<evidence type="ECO:0000256" key="4">
    <source>
        <dbReference type="ARBA" id="ARBA00022989"/>
    </source>
</evidence>
<sequence length="266" mass="28345">MGEESSAVTDFQRTVRAVVAEAREQRMTLVAAGLAYYLFLLLVPLSLLALIVLEEAGELSHVVPILHSIAETKVTVGTLHQITGGDQPRERAAVIASVLLIWSATRTFQALNRVFADVLETNADERVVQEILEVVVVLVLTIGSIGFVAAGGVLLARATDAASWYASAPVLLFVGFVLLFFPIYYVFPATDVTVGEVLPGTLFAAGAWTLSGLGFRLYAEASRSVHLYGVVGAVLLLMTWLYVGGLVLLVGVVLNAVLGGHVVPEE</sequence>
<dbReference type="Pfam" id="PF03631">
    <property type="entry name" value="Virul_fac_BrkB"/>
    <property type="match status" value="1"/>
</dbReference>
<keyword evidence="8" id="KW-1185">Reference proteome</keyword>
<evidence type="ECO:0000256" key="6">
    <source>
        <dbReference type="SAM" id="Phobius"/>
    </source>
</evidence>
<comment type="subcellular location">
    <subcellularLocation>
        <location evidence="1">Cell membrane</location>
        <topology evidence="1">Multi-pass membrane protein</topology>
    </subcellularLocation>
</comment>
<comment type="caution">
    <text evidence="7">The sequence shown here is derived from an EMBL/GenBank/DDBJ whole genome shotgun (WGS) entry which is preliminary data.</text>
</comment>
<dbReference type="EMBL" id="JBHTAR010000011">
    <property type="protein sequence ID" value="MFC7201633.1"/>
    <property type="molecule type" value="Genomic_DNA"/>
</dbReference>
<evidence type="ECO:0000256" key="2">
    <source>
        <dbReference type="ARBA" id="ARBA00022475"/>
    </source>
</evidence>
<proteinExistence type="predicted"/>
<evidence type="ECO:0000313" key="8">
    <source>
        <dbReference type="Proteomes" id="UP001596447"/>
    </source>
</evidence>
<keyword evidence="3 6" id="KW-0812">Transmembrane</keyword>
<reference evidence="7 8" key="1">
    <citation type="journal article" date="2019" name="Int. J. Syst. Evol. Microbiol.">
        <title>The Global Catalogue of Microorganisms (GCM) 10K type strain sequencing project: providing services to taxonomists for standard genome sequencing and annotation.</title>
        <authorList>
            <consortium name="The Broad Institute Genomics Platform"/>
            <consortium name="The Broad Institute Genome Sequencing Center for Infectious Disease"/>
            <person name="Wu L."/>
            <person name="Ma J."/>
        </authorList>
    </citation>
    <scope>NUCLEOTIDE SEQUENCE [LARGE SCALE GENOMIC DNA]</scope>
    <source>
        <strain evidence="7 8">XZGYJ-43</strain>
    </source>
</reference>